<dbReference type="AlphaFoldDB" id="A0A811RP87"/>
<dbReference type="EMBL" id="CAJGYO010000016">
    <property type="protein sequence ID" value="CAD6271761.1"/>
    <property type="molecule type" value="Genomic_DNA"/>
</dbReference>
<protein>
    <submittedName>
        <fullName evidence="3">Uncharacterized protein</fullName>
    </submittedName>
</protein>
<evidence type="ECO:0000313" key="4">
    <source>
        <dbReference type="Proteomes" id="UP000604825"/>
    </source>
</evidence>
<keyword evidence="4" id="KW-1185">Reference proteome</keyword>
<accession>A0A811RP87</accession>
<comment type="caution">
    <text evidence="3">The sequence shown here is derived from an EMBL/GenBank/DDBJ whole genome shotgun (WGS) entry which is preliminary data.</text>
</comment>
<keyword evidence="1" id="KW-0175">Coiled coil</keyword>
<dbReference type="Proteomes" id="UP000604825">
    <property type="component" value="Unassembled WGS sequence"/>
</dbReference>
<gene>
    <name evidence="3" type="ORF">NCGR_LOCUS55047</name>
</gene>
<sequence>MERACDDELVDRCDECGGVLEAWDDESFVIYDCFHALHAGCAHGRDACPRCHTPRVHDDDDQPEQIEAAPASTPDNKDEDSALASDGVVGMGNDDDRPGGGESPASMSVSGCNHASRLGCCACCSRRVAELESRLQEKSAALTETTNVLELELERAQSRLCRLEEMYDKLEEEFIRLRDGKRAREIEDAQERKKPRNGGRSASSFPQDQTD</sequence>
<feature type="coiled-coil region" evidence="1">
    <location>
        <begin position="128"/>
        <end position="173"/>
    </location>
</feature>
<feature type="region of interest" description="Disordered" evidence="2">
    <location>
        <begin position="179"/>
        <end position="211"/>
    </location>
</feature>
<feature type="region of interest" description="Disordered" evidence="2">
    <location>
        <begin position="54"/>
        <end position="108"/>
    </location>
</feature>
<reference evidence="3" key="1">
    <citation type="submission" date="2020-10" db="EMBL/GenBank/DDBJ databases">
        <authorList>
            <person name="Han B."/>
            <person name="Lu T."/>
            <person name="Zhao Q."/>
            <person name="Huang X."/>
            <person name="Zhao Y."/>
        </authorList>
    </citation>
    <scope>NUCLEOTIDE SEQUENCE</scope>
</reference>
<organism evidence="3 4">
    <name type="scientific">Miscanthus lutarioriparius</name>
    <dbReference type="NCBI Taxonomy" id="422564"/>
    <lineage>
        <taxon>Eukaryota</taxon>
        <taxon>Viridiplantae</taxon>
        <taxon>Streptophyta</taxon>
        <taxon>Embryophyta</taxon>
        <taxon>Tracheophyta</taxon>
        <taxon>Spermatophyta</taxon>
        <taxon>Magnoliopsida</taxon>
        <taxon>Liliopsida</taxon>
        <taxon>Poales</taxon>
        <taxon>Poaceae</taxon>
        <taxon>PACMAD clade</taxon>
        <taxon>Panicoideae</taxon>
        <taxon>Andropogonodae</taxon>
        <taxon>Andropogoneae</taxon>
        <taxon>Saccharinae</taxon>
        <taxon>Miscanthus</taxon>
    </lineage>
</organism>
<evidence type="ECO:0000256" key="2">
    <source>
        <dbReference type="SAM" id="MobiDB-lite"/>
    </source>
</evidence>
<evidence type="ECO:0000256" key="1">
    <source>
        <dbReference type="SAM" id="Coils"/>
    </source>
</evidence>
<name>A0A811RP87_9POAL</name>
<evidence type="ECO:0000313" key="3">
    <source>
        <dbReference type="EMBL" id="CAD6271761.1"/>
    </source>
</evidence>
<feature type="compositionally biased region" description="Basic and acidic residues" evidence="2">
    <location>
        <begin position="179"/>
        <end position="192"/>
    </location>
</feature>
<proteinExistence type="predicted"/>
<feature type="compositionally biased region" description="Polar residues" evidence="2">
    <location>
        <begin position="200"/>
        <end position="211"/>
    </location>
</feature>